<dbReference type="PANTHER" id="PTHR11465">
    <property type="entry name" value="CATALASE"/>
    <property type="match status" value="1"/>
</dbReference>
<dbReference type="InterPro" id="IPR011614">
    <property type="entry name" value="Catalase_core"/>
</dbReference>
<dbReference type="GO" id="GO:0046872">
    <property type="term" value="F:metal ion binding"/>
    <property type="evidence" value="ECO:0007669"/>
    <property type="project" value="UniProtKB-KW"/>
</dbReference>
<dbReference type="PANTHER" id="PTHR11465:SF26">
    <property type="entry name" value="CATALASE 2"/>
    <property type="match status" value="1"/>
</dbReference>
<dbReference type="SUPFAM" id="SSF56634">
    <property type="entry name" value="Heme-dependent catalase-like"/>
    <property type="match status" value="1"/>
</dbReference>
<reference evidence="3" key="1">
    <citation type="submission" date="2014-12" db="EMBL/GenBank/DDBJ databases">
        <title>Genome Sequence of Valsa Canker Pathogens Uncovers a Specific Adaption of Colonization on Woody Bark.</title>
        <authorList>
            <person name="Yin Z."/>
            <person name="Liu H."/>
            <person name="Gao X."/>
            <person name="Li Z."/>
            <person name="Song N."/>
            <person name="Ke X."/>
            <person name="Dai Q."/>
            <person name="Wu Y."/>
            <person name="Sun Y."/>
            <person name="Xu J.-R."/>
            <person name="Kang Z.K."/>
            <person name="Wang L."/>
            <person name="Huang L."/>
        </authorList>
    </citation>
    <scope>NUCLEOTIDE SEQUENCE [LARGE SCALE GENOMIC DNA]</scope>
    <source>
        <strain evidence="3">SXYL134</strain>
    </source>
</reference>
<evidence type="ECO:0000259" key="1">
    <source>
        <dbReference type="SMART" id="SM01060"/>
    </source>
</evidence>
<dbReference type="OrthoDB" id="6880011at2759"/>
<accession>A0A194UNC6</accession>
<keyword evidence="3" id="KW-1185">Reference proteome</keyword>
<dbReference type="AlphaFoldDB" id="A0A194UNC6"/>
<evidence type="ECO:0000313" key="2">
    <source>
        <dbReference type="EMBL" id="KUI53158.1"/>
    </source>
</evidence>
<dbReference type="GO" id="GO:0042744">
    <property type="term" value="P:hydrogen peroxide catabolic process"/>
    <property type="evidence" value="ECO:0007669"/>
    <property type="project" value="TreeGrafter"/>
</dbReference>
<proteinExistence type="predicted"/>
<sequence length="226" mass="25792">MEAAPYANPSTQQHFSDDSTVKEQMLLRDTLLIENLAHFKRKMMPDRVVHAHFHAANPWRLQASANFPGLNGVGKDCKVLVKNLHPLEKGIHGLIHTFFDQGTPKPVRHVNEYSGHTYKLAKEDFSFVQSKMHFISDQHIEVLTNDEIDKLADEFPENLATIPHGAIEAGNSPPWKLYLQAMSPEDAEHYRWNIFDMIKVFASRRYSLITVSKTTLNRNVNCAYPG</sequence>
<dbReference type="InterPro" id="IPR018028">
    <property type="entry name" value="Catalase"/>
</dbReference>
<dbReference type="Pfam" id="PF00199">
    <property type="entry name" value="Catalase"/>
    <property type="match status" value="2"/>
</dbReference>
<dbReference type="GO" id="GO:0042542">
    <property type="term" value="P:response to hydrogen peroxide"/>
    <property type="evidence" value="ECO:0007669"/>
    <property type="project" value="TreeGrafter"/>
</dbReference>
<dbReference type="Proteomes" id="UP000078576">
    <property type="component" value="Unassembled WGS sequence"/>
</dbReference>
<dbReference type="GO" id="GO:0005737">
    <property type="term" value="C:cytoplasm"/>
    <property type="evidence" value="ECO:0007669"/>
    <property type="project" value="TreeGrafter"/>
</dbReference>
<dbReference type="GO" id="GO:0020037">
    <property type="term" value="F:heme binding"/>
    <property type="evidence" value="ECO:0007669"/>
    <property type="project" value="InterPro"/>
</dbReference>
<dbReference type="InterPro" id="IPR020835">
    <property type="entry name" value="Catalase_sf"/>
</dbReference>
<evidence type="ECO:0000313" key="3">
    <source>
        <dbReference type="Proteomes" id="UP000078576"/>
    </source>
</evidence>
<name>A0A194UNC6_CYTMA</name>
<dbReference type="GO" id="GO:0004096">
    <property type="term" value="F:catalase activity"/>
    <property type="evidence" value="ECO:0007669"/>
    <property type="project" value="InterPro"/>
</dbReference>
<dbReference type="EMBL" id="KN714668">
    <property type="protein sequence ID" value="KUI53158.1"/>
    <property type="molecule type" value="Genomic_DNA"/>
</dbReference>
<feature type="domain" description="Catalase core" evidence="1">
    <location>
        <begin position="2"/>
        <end position="226"/>
    </location>
</feature>
<organism evidence="2 3">
    <name type="scientific">Cytospora mali</name>
    <name type="common">Apple Valsa canker fungus</name>
    <name type="synonym">Valsa mali</name>
    <dbReference type="NCBI Taxonomy" id="578113"/>
    <lineage>
        <taxon>Eukaryota</taxon>
        <taxon>Fungi</taxon>
        <taxon>Dikarya</taxon>
        <taxon>Ascomycota</taxon>
        <taxon>Pezizomycotina</taxon>
        <taxon>Sordariomycetes</taxon>
        <taxon>Sordariomycetidae</taxon>
        <taxon>Diaporthales</taxon>
        <taxon>Cytosporaceae</taxon>
        <taxon>Cytospora</taxon>
    </lineage>
</organism>
<dbReference type="STRING" id="694573.A0A194UNC6"/>
<dbReference type="PROSITE" id="PS51402">
    <property type="entry name" value="CATALASE_3"/>
    <property type="match status" value="1"/>
</dbReference>
<dbReference type="Gene3D" id="2.40.180.10">
    <property type="entry name" value="Catalase core domain"/>
    <property type="match status" value="2"/>
</dbReference>
<protein>
    <submittedName>
        <fullName evidence="2">Peroxisomal catalase</fullName>
    </submittedName>
</protein>
<dbReference type="SMART" id="SM01060">
    <property type="entry name" value="Catalase"/>
    <property type="match status" value="1"/>
</dbReference>
<gene>
    <name evidence="2" type="ORF">VP1G_00763</name>
</gene>